<evidence type="ECO:0000259" key="2">
    <source>
        <dbReference type="PROSITE" id="PS50181"/>
    </source>
</evidence>
<dbReference type="EMBL" id="JAWWNJ010000200">
    <property type="protein sequence ID" value="KAK6971938.1"/>
    <property type="molecule type" value="Genomic_DNA"/>
</dbReference>
<evidence type="ECO:0000256" key="1">
    <source>
        <dbReference type="SAM" id="MobiDB-lite"/>
    </source>
</evidence>
<evidence type="ECO:0000313" key="4">
    <source>
        <dbReference type="Proteomes" id="UP001362999"/>
    </source>
</evidence>
<dbReference type="PROSITE" id="PS50181">
    <property type="entry name" value="FBOX"/>
    <property type="match status" value="1"/>
</dbReference>
<dbReference type="CDD" id="cd09917">
    <property type="entry name" value="F-box_SF"/>
    <property type="match status" value="1"/>
</dbReference>
<keyword evidence="4" id="KW-1185">Reference proteome</keyword>
<name>A0AAV9Z630_9AGAR</name>
<dbReference type="InterPro" id="IPR036047">
    <property type="entry name" value="F-box-like_dom_sf"/>
</dbReference>
<feature type="domain" description="F-box" evidence="2">
    <location>
        <begin position="48"/>
        <end position="98"/>
    </location>
</feature>
<dbReference type="SUPFAM" id="SSF81383">
    <property type="entry name" value="F-box domain"/>
    <property type="match status" value="1"/>
</dbReference>
<dbReference type="Proteomes" id="UP001362999">
    <property type="component" value="Unassembled WGS sequence"/>
</dbReference>
<comment type="caution">
    <text evidence="3">The sequence shown here is derived from an EMBL/GenBank/DDBJ whole genome shotgun (WGS) entry which is preliminary data.</text>
</comment>
<feature type="compositionally biased region" description="Basic residues" evidence="1">
    <location>
        <begin position="327"/>
        <end position="343"/>
    </location>
</feature>
<sequence length="353" mass="39162">MASSGSRKKCRVDSVVPSTPNLNDDGISTNTLAAVLIVPPQIVPGAGTVTLLSIPYDIQLEILNCLHPRELLSLGRCCKFMRTFLFCRKDGRPIWKKALLDITGLPPAPDWLPEPQIAVLLFENSCMGCSHILSAPFEVDWDLRARFCRNCRKTLLGSFQAGQAPRVVQGSASVPIYHLIPTKLPPHPNASGNFILSHLNAMKAKLSGLQVSEVEHFVANKKQQMSECNEYIVQCKRWLEANRDDCVRRSKAILRKERTQCVRDKLLSLGWAAELASLKVGASALDQHPLVNVAEPLTESVWSNIRPELESFMQARRDKEHSLQNARRGKAAKARARGSKRKPVSPPHASISD</sequence>
<proteinExistence type="predicted"/>
<dbReference type="Pfam" id="PF00646">
    <property type="entry name" value="F-box"/>
    <property type="match status" value="1"/>
</dbReference>
<dbReference type="AlphaFoldDB" id="A0AAV9Z630"/>
<organism evidence="3 4">
    <name type="scientific">Favolaschia claudopus</name>
    <dbReference type="NCBI Taxonomy" id="2862362"/>
    <lineage>
        <taxon>Eukaryota</taxon>
        <taxon>Fungi</taxon>
        <taxon>Dikarya</taxon>
        <taxon>Basidiomycota</taxon>
        <taxon>Agaricomycotina</taxon>
        <taxon>Agaricomycetes</taxon>
        <taxon>Agaricomycetidae</taxon>
        <taxon>Agaricales</taxon>
        <taxon>Marasmiineae</taxon>
        <taxon>Mycenaceae</taxon>
        <taxon>Favolaschia</taxon>
    </lineage>
</organism>
<evidence type="ECO:0000313" key="3">
    <source>
        <dbReference type="EMBL" id="KAK6971938.1"/>
    </source>
</evidence>
<feature type="region of interest" description="Disordered" evidence="1">
    <location>
        <begin position="316"/>
        <end position="353"/>
    </location>
</feature>
<dbReference type="InterPro" id="IPR001810">
    <property type="entry name" value="F-box_dom"/>
</dbReference>
<reference evidence="3 4" key="1">
    <citation type="journal article" date="2024" name="J Genomics">
        <title>Draft genome sequencing and assembly of Favolaschia claudopus CIRM-BRFM 2984 isolated from oak limbs.</title>
        <authorList>
            <person name="Navarro D."/>
            <person name="Drula E."/>
            <person name="Chaduli D."/>
            <person name="Cazenave R."/>
            <person name="Ahrendt S."/>
            <person name="Wang J."/>
            <person name="Lipzen A."/>
            <person name="Daum C."/>
            <person name="Barry K."/>
            <person name="Grigoriev I.V."/>
            <person name="Favel A."/>
            <person name="Rosso M.N."/>
            <person name="Martin F."/>
        </authorList>
    </citation>
    <scope>NUCLEOTIDE SEQUENCE [LARGE SCALE GENOMIC DNA]</scope>
    <source>
        <strain evidence="3 4">CIRM-BRFM 2984</strain>
    </source>
</reference>
<protein>
    <recommendedName>
        <fullName evidence="2">F-box domain-containing protein</fullName>
    </recommendedName>
</protein>
<gene>
    <name evidence="3" type="ORF">R3P38DRAFT_705316</name>
</gene>
<accession>A0AAV9Z630</accession>